<evidence type="ECO:0000313" key="3">
    <source>
        <dbReference type="Proteomes" id="UP000799118"/>
    </source>
</evidence>
<name>A0A6A4GW08_9AGAR</name>
<keyword evidence="3" id="KW-1185">Reference proteome</keyword>
<keyword evidence="1" id="KW-1133">Transmembrane helix</keyword>
<accession>A0A6A4GW08</accession>
<organism evidence="2 3">
    <name type="scientific">Gymnopus androsaceus JB14</name>
    <dbReference type="NCBI Taxonomy" id="1447944"/>
    <lineage>
        <taxon>Eukaryota</taxon>
        <taxon>Fungi</taxon>
        <taxon>Dikarya</taxon>
        <taxon>Basidiomycota</taxon>
        <taxon>Agaricomycotina</taxon>
        <taxon>Agaricomycetes</taxon>
        <taxon>Agaricomycetidae</taxon>
        <taxon>Agaricales</taxon>
        <taxon>Marasmiineae</taxon>
        <taxon>Omphalotaceae</taxon>
        <taxon>Gymnopus</taxon>
    </lineage>
</organism>
<feature type="transmembrane region" description="Helical" evidence="1">
    <location>
        <begin position="89"/>
        <end position="113"/>
    </location>
</feature>
<sequence>MTIAPFISRSHFYRYLWYCIHLAALFTYRPVLLPENPTYIAEEDVTIIDAARSWLVGKPKEILIITEEKMLGPLQDLANAPCFRWLTGLLPFLLLSLFSPLAMTFTLTVKLVAPASTFLSNSIRKWTVVV</sequence>
<dbReference type="OrthoDB" id="2849215at2759"/>
<evidence type="ECO:0000313" key="2">
    <source>
        <dbReference type="EMBL" id="KAE9389510.1"/>
    </source>
</evidence>
<keyword evidence="1" id="KW-0472">Membrane</keyword>
<protein>
    <submittedName>
        <fullName evidence="2">Uncharacterized protein</fullName>
    </submittedName>
</protein>
<gene>
    <name evidence="2" type="ORF">BT96DRAFT_1069981</name>
</gene>
<dbReference type="Proteomes" id="UP000799118">
    <property type="component" value="Unassembled WGS sequence"/>
</dbReference>
<proteinExistence type="predicted"/>
<dbReference type="EMBL" id="ML769693">
    <property type="protein sequence ID" value="KAE9389510.1"/>
    <property type="molecule type" value="Genomic_DNA"/>
</dbReference>
<evidence type="ECO:0000256" key="1">
    <source>
        <dbReference type="SAM" id="Phobius"/>
    </source>
</evidence>
<dbReference type="AlphaFoldDB" id="A0A6A4GW08"/>
<reference evidence="2" key="1">
    <citation type="journal article" date="2019" name="Environ. Microbiol.">
        <title>Fungal ecological strategies reflected in gene transcription - a case study of two litter decomposers.</title>
        <authorList>
            <person name="Barbi F."/>
            <person name="Kohler A."/>
            <person name="Barry K."/>
            <person name="Baskaran P."/>
            <person name="Daum C."/>
            <person name="Fauchery L."/>
            <person name="Ihrmark K."/>
            <person name="Kuo A."/>
            <person name="LaButti K."/>
            <person name="Lipzen A."/>
            <person name="Morin E."/>
            <person name="Grigoriev I.V."/>
            <person name="Henrissat B."/>
            <person name="Lindahl B."/>
            <person name="Martin F."/>
        </authorList>
    </citation>
    <scope>NUCLEOTIDE SEQUENCE</scope>
    <source>
        <strain evidence="2">JB14</strain>
    </source>
</reference>
<keyword evidence="1" id="KW-0812">Transmembrane</keyword>